<dbReference type="InterPro" id="IPR002470">
    <property type="entry name" value="Peptidase_S9A"/>
</dbReference>
<proteinExistence type="predicted"/>
<dbReference type="KEGG" id="dfc:DFI_12125"/>
<dbReference type="GO" id="GO:0004252">
    <property type="term" value="F:serine-type endopeptidase activity"/>
    <property type="evidence" value="ECO:0007669"/>
    <property type="project" value="InterPro"/>
</dbReference>
<dbReference type="SUPFAM" id="SSF82171">
    <property type="entry name" value="DPP6 N-terminal domain-like"/>
    <property type="match status" value="1"/>
</dbReference>
<evidence type="ECO:0000313" key="4">
    <source>
        <dbReference type="EMBL" id="ASN81642.1"/>
    </source>
</evidence>
<dbReference type="PANTHER" id="PTHR42776">
    <property type="entry name" value="SERINE PEPTIDASE S9 FAMILY MEMBER"/>
    <property type="match status" value="1"/>
</dbReference>
<dbReference type="InterPro" id="IPR011659">
    <property type="entry name" value="WD40"/>
</dbReference>
<accession>A0A221SYC0</accession>
<feature type="domain" description="Peptidase S9 prolyl oligopeptidase catalytic" evidence="3">
    <location>
        <begin position="396"/>
        <end position="609"/>
    </location>
</feature>
<dbReference type="Pfam" id="PF00326">
    <property type="entry name" value="Peptidase_S9"/>
    <property type="match status" value="1"/>
</dbReference>
<dbReference type="Proteomes" id="UP000259030">
    <property type="component" value="Chromosome"/>
</dbReference>
<dbReference type="PANTHER" id="PTHR42776:SF27">
    <property type="entry name" value="DIPEPTIDYL PEPTIDASE FAMILY MEMBER 6"/>
    <property type="match status" value="1"/>
</dbReference>
<gene>
    <name evidence="4" type="ORF">DFI_12125</name>
</gene>
<dbReference type="InterPro" id="IPR001375">
    <property type="entry name" value="Peptidase_S9_cat"/>
</dbReference>
<keyword evidence="1" id="KW-0378">Hydrolase</keyword>
<keyword evidence="2" id="KW-0720">Serine protease</keyword>
<evidence type="ECO:0000313" key="5">
    <source>
        <dbReference type="Proteomes" id="UP000259030"/>
    </source>
</evidence>
<protein>
    <submittedName>
        <fullName evidence="4">S9 family peptidase</fullName>
    </submittedName>
</protein>
<evidence type="ECO:0000256" key="1">
    <source>
        <dbReference type="ARBA" id="ARBA00022801"/>
    </source>
</evidence>
<dbReference type="SUPFAM" id="SSF53474">
    <property type="entry name" value="alpha/beta-Hydrolases"/>
    <property type="match status" value="1"/>
</dbReference>
<evidence type="ECO:0000256" key="2">
    <source>
        <dbReference type="ARBA" id="ARBA00022825"/>
    </source>
</evidence>
<organism evidence="4 5">
    <name type="scientific">Deinococcus ficus</name>
    <dbReference type="NCBI Taxonomy" id="317577"/>
    <lineage>
        <taxon>Bacteria</taxon>
        <taxon>Thermotogati</taxon>
        <taxon>Deinococcota</taxon>
        <taxon>Deinococci</taxon>
        <taxon>Deinococcales</taxon>
        <taxon>Deinococcaceae</taxon>
        <taxon>Deinococcus</taxon>
    </lineage>
</organism>
<dbReference type="AlphaFoldDB" id="A0A221SYC0"/>
<dbReference type="RefSeq" id="WP_027463478.1">
    <property type="nucleotide sequence ID" value="NZ_CP021081.1"/>
</dbReference>
<reference evidence="4 5" key="1">
    <citation type="submission" date="2017-05" db="EMBL/GenBank/DDBJ databases">
        <title>The complete genome sequence of Deinococcus ficus isolated from the rhizosphere of the Ficus religiosa L. in Taiwan.</title>
        <authorList>
            <person name="Wu K.-M."/>
            <person name="Liao T.-L."/>
            <person name="Liu Y.-M."/>
            <person name="Young C.-C."/>
            <person name="Tsai S.-F."/>
        </authorList>
    </citation>
    <scope>NUCLEOTIDE SEQUENCE [LARGE SCALE GENOMIC DNA]</scope>
    <source>
        <strain evidence="4 5">CC-FR2-10</strain>
    </source>
</reference>
<dbReference type="Gene3D" id="3.40.50.1820">
    <property type="entry name" value="alpha/beta hydrolase"/>
    <property type="match status" value="1"/>
</dbReference>
<dbReference type="InterPro" id="IPR029058">
    <property type="entry name" value="AB_hydrolase_fold"/>
</dbReference>
<dbReference type="PRINTS" id="PR00862">
    <property type="entry name" value="PROLIGOPTASE"/>
</dbReference>
<dbReference type="STRING" id="317577.GCA_000419625_01503"/>
<keyword evidence="5" id="KW-1185">Reference proteome</keyword>
<dbReference type="EMBL" id="CP021081">
    <property type="protein sequence ID" value="ASN81642.1"/>
    <property type="molecule type" value="Genomic_DNA"/>
</dbReference>
<dbReference type="Gene3D" id="2.120.10.30">
    <property type="entry name" value="TolB, C-terminal domain"/>
    <property type="match status" value="2"/>
</dbReference>
<dbReference type="GO" id="GO:0006508">
    <property type="term" value="P:proteolysis"/>
    <property type="evidence" value="ECO:0007669"/>
    <property type="project" value="InterPro"/>
</dbReference>
<sequence>MPERISLEALAALPSVQGVTVSHAGDQVAFYADWTGRFELYVQNLRTGERRQLTDGQAPKAIRAGFVWSRDDRRIYFSRDENGDERQAMFELDVKGGGVRALQHDPQSMDYVVDVHPDGGRLLVNSTRGGMMNVHLYDLTREGPDAWTALTTLGNATMAGGFSPDGSRLTVTTNESADLRNTDGYVLGSDGSGWRRVWHVQEGSRDSLGDWHPDGKHVAVSSDASGAGRVGLLNVDSGEVRWFTPEGGPDETPGRFSPDGRWLSVIRNVDSTLTPVLYDTRTGEGRVLNLPAGVATGSAFALDGRALVITQGTTTTRMQTLLYDLASDTAGVLLPAEYGDVNPADFVPGEYVRYPTTDGLTVPAILYRPRDLDPGRRYPALVHVHGGPTAQFFRMFDPHAQFLADRGYLVLCPNIRGSTGYGVAWRDANLLDWGGRDLADVAAGAAYLKSLPEVDPERLGIFGGSFGGYMSYLAPVKYPDLFRVSVPIVGISDLRQLHEDNSRVMPQLGYYFRTMMGDPEENAALWADRSAVTHAAHLKAHMFMMHGTNDPRCPVNQARGFRDALVAGGKREGEHFEYVEFGDEGHGSADIAGKTRSYRLMAEYFARHL</sequence>
<name>A0A221SYC0_9DEIO</name>
<keyword evidence="2" id="KW-0645">Protease</keyword>
<dbReference type="InterPro" id="IPR011042">
    <property type="entry name" value="6-blade_b-propeller_TolB-like"/>
</dbReference>
<dbReference type="Pfam" id="PF07676">
    <property type="entry name" value="PD40"/>
    <property type="match status" value="1"/>
</dbReference>
<evidence type="ECO:0000259" key="3">
    <source>
        <dbReference type="Pfam" id="PF00326"/>
    </source>
</evidence>